<dbReference type="InterPro" id="IPR036390">
    <property type="entry name" value="WH_DNA-bd_sf"/>
</dbReference>
<dbReference type="InterPro" id="IPR019559">
    <property type="entry name" value="Cullin_neddylation_domain"/>
</dbReference>
<dbReference type="Proteomes" id="UP001620626">
    <property type="component" value="Unassembled WGS sequence"/>
</dbReference>
<evidence type="ECO:0000259" key="1">
    <source>
        <dbReference type="SMART" id="SM00884"/>
    </source>
</evidence>
<dbReference type="InterPro" id="IPR045093">
    <property type="entry name" value="Cullin"/>
</dbReference>
<proteinExistence type="predicted"/>
<dbReference type="Pfam" id="PF10557">
    <property type="entry name" value="Cullin_Nedd8"/>
    <property type="match status" value="1"/>
</dbReference>
<gene>
    <name evidence="2" type="ORF">niasHT_040051</name>
</gene>
<feature type="domain" description="Cullin neddylation" evidence="1">
    <location>
        <begin position="54"/>
        <end position="106"/>
    </location>
</feature>
<dbReference type="AlphaFoldDB" id="A0ABD2J2D0"/>
<comment type="caution">
    <text evidence="2">The sequence shown here is derived from an EMBL/GenBank/DDBJ whole genome shotgun (WGS) entry which is preliminary data.</text>
</comment>
<keyword evidence="3" id="KW-1185">Reference proteome</keyword>
<dbReference type="EMBL" id="JBICBT010001046">
    <property type="protein sequence ID" value="KAL3086259.1"/>
    <property type="molecule type" value="Genomic_DNA"/>
</dbReference>
<evidence type="ECO:0000313" key="2">
    <source>
        <dbReference type="EMBL" id="KAL3086259.1"/>
    </source>
</evidence>
<sequence length="119" mass="13797">MINFVVRAFVSASFLPPLDTWPLTQCRKLKVDLIRAMSSASETTKESEDVQKTVDEDRKLVIQAAIVRIMKMRKKLKHEPLVDEVLNQLTTRFQPKVRERVEENDLGANECFSFPFMVK</sequence>
<dbReference type="SMART" id="SM00884">
    <property type="entry name" value="Cullin_Nedd8"/>
    <property type="match status" value="1"/>
</dbReference>
<dbReference type="Gene3D" id="1.10.10.10">
    <property type="entry name" value="Winged helix-like DNA-binding domain superfamily/Winged helix DNA-binding domain"/>
    <property type="match status" value="1"/>
</dbReference>
<protein>
    <recommendedName>
        <fullName evidence="1">Cullin neddylation domain-containing protein</fullName>
    </recommendedName>
</protein>
<dbReference type="SUPFAM" id="SSF46785">
    <property type="entry name" value="Winged helix' DNA-binding domain"/>
    <property type="match status" value="1"/>
</dbReference>
<name>A0ABD2J2D0_9BILA</name>
<dbReference type="InterPro" id="IPR036388">
    <property type="entry name" value="WH-like_DNA-bd_sf"/>
</dbReference>
<evidence type="ECO:0000313" key="3">
    <source>
        <dbReference type="Proteomes" id="UP001620626"/>
    </source>
</evidence>
<accession>A0ABD2J2D0</accession>
<dbReference type="PANTHER" id="PTHR11932">
    <property type="entry name" value="CULLIN"/>
    <property type="match status" value="1"/>
</dbReference>
<reference evidence="2 3" key="1">
    <citation type="submission" date="2024-10" db="EMBL/GenBank/DDBJ databases">
        <authorList>
            <person name="Kim D."/>
        </authorList>
    </citation>
    <scope>NUCLEOTIDE SEQUENCE [LARGE SCALE GENOMIC DNA]</scope>
    <source>
        <strain evidence="2">BH-2024</strain>
    </source>
</reference>
<organism evidence="2 3">
    <name type="scientific">Heterodera trifolii</name>
    <dbReference type="NCBI Taxonomy" id="157864"/>
    <lineage>
        <taxon>Eukaryota</taxon>
        <taxon>Metazoa</taxon>
        <taxon>Ecdysozoa</taxon>
        <taxon>Nematoda</taxon>
        <taxon>Chromadorea</taxon>
        <taxon>Rhabditida</taxon>
        <taxon>Tylenchina</taxon>
        <taxon>Tylenchomorpha</taxon>
        <taxon>Tylenchoidea</taxon>
        <taxon>Heteroderidae</taxon>
        <taxon>Heteroderinae</taxon>
        <taxon>Heterodera</taxon>
    </lineage>
</organism>